<accession>A0AAV8VH16</accession>
<dbReference type="InterPro" id="IPR038599">
    <property type="entry name" value="LAP1C-like_C_sf"/>
</dbReference>
<dbReference type="InterPro" id="IPR008662">
    <property type="entry name" value="TOIP1/2"/>
</dbReference>
<evidence type="ECO:0000256" key="1">
    <source>
        <dbReference type="ARBA" id="ARBA00004370"/>
    </source>
</evidence>
<proteinExistence type="predicted"/>
<evidence type="ECO:0000256" key="3">
    <source>
        <dbReference type="ARBA" id="ARBA00022989"/>
    </source>
</evidence>
<dbReference type="GO" id="GO:0001671">
    <property type="term" value="F:ATPase activator activity"/>
    <property type="evidence" value="ECO:0007669"/>
    <property type="project" value="InterPro"/>
</dbReference>
<reference evidence="7 8" key="1">
    <citation type="journal article" date="2023" name="Insect Mol. Biol.">
        <title>Genome sequencing provides insights into the evolution of gene families encoding plant cell wall-degrading enzymes in longhorned beetles.</title>
        <authorList>
            <person name="Shin N.R."/>
            <person name="Okamura Y."/>
            <person name="Kirsch R."/>
            <person name="Pauchet Y."/>
        </authorList>
    </citation>
    <scope>NUCLEOTIDE SEQUENCE [LARGE SCALE GENOMIC DNA]</scope>
    <source>
        <strain evidence="7">EAD_L_NR</strain>
    </source>
</reference>
<feature type="compositionally biased region" description="Polar residues" evidence="5">
    <location>
        <begin position="32"/>
        <end position="42"/>
    </location>
</feature>
<feature type="compositionally biased region" description="Acidic residues" evidence="5">
    <location>
        <begin position="65"/>
        <end position="78"/>
    </location>
</feature>
<feature type="compositionally biased region" description="Polar residues" evidence="5">
    <location>
        <begin position="1"/>
        <end position="10"/>
    </location>
</feature>
<protein>
    <submittedName>
        <fullName evidence="7">Uncharacterized protein</fullName>
    </submittedName>
</protein>
<dbReference type="PANTHER" id="PTHR18843">
    <property type="entry name" value="TORSIN-1A-INTERACTING PROTEIN"/>
    <property type="match status" value="1"/>
</dbReference>
<feature type="transmembrane region" description="Helical" evidence="6">
    <location>
        <begin position="90"/>
        <end position="116"/>
    </location>
</feature>
<comment type="caution">
    <text evidence="7">The sequence shown here is derived from an EMBL/GenBank/DDBJ whole genome shotgun (WGS) entry which is preliminary data.</text>
</comment>
<name>A0AAV8VH16_9CUCU</name>
<dbReference type="Gene3D" id="3.40.50.12190">
    <property type="match status" value="1"/>
</dbReference>
<dbReference type="AlphaFoldDB" id="A0AAV8VH16"/>
<sequence length="264" mass="29793">MVKPTASSTPKIVHLSPRPPIGGNKSLDAVQSPINKFTLSPESSRRFPLIQGHSERDKSESSDEKESDDCVDSNEEGECSSMEERATNTIFCNCVNASYVVFFVAILFGAGILYGYPDEQDVTITDLKSEFPSQVDDFWIYIGEALPVMLEVADLRDTSILNDYGEVISRNKAKLEKNGVMIIKNLEKVPGVSAQAFHSLCDEFNPVVNEALFIFTMKVDEYHENELKFVEEYLHSRWSDIKEDTFYALFTRIANIVLPIKVER</sequence>
<organism evidence="7 8">
    <name type="scientific">Exocentrus adspersus</name>
    <dbReference type="NCBI Taxonomy" id="1586481"/>
    <lineage>
        <taxon>Eukaryota</taxon>
        <taxon>Metazoa</taxon>
        <taxon>Ecdysozoa</taxon>
        <taxon>Arthropoda</taxon>
        <taxon>Hexapoda</taxon>
        <taxon>Insecta</taxon>
        <taxon>Pterygota</taxon>
        <taxon>Neoptera</taxon>
        <taxon>Endopterygota</taxon>
        <taxon>Coleoptera</taxon>
        <taxon>Polyphaga</taxon>
        <taxon>Cucujiformia</taxon>
        <taxon>Chrysomeloidea</taxon>
        <taxon>Cerambycidae</taxon>
        <taxon>Lamiinae</taxon>
        <taxon>Acanthocinini</taxon>
        <taxon>Exocentrus</taxon>
    </lineage>
</organism>
<dbReference type="Proteomes" id="UP001159042">
    <property type="component" value="Unassembled WGS sequence"/>
</dbReference>
<comment type="subcellular location">
    <subcellularLocation>
        <location evidence="1">Membrane</location>
    </subcellularLocation>
</comment>
<dbReference type="GO" id="GO:0061024">
    <property type="term" value="P:membrane organization"/>
    <property type="evidence" value="ECO:0007669"/>
    <property type="project" value="TreeGrafter"/>
</dbReference>
<evidence type="ECO:0000256" key="5">
    <source>
        <dbReference type="SAM" id="MobiDB-lite"/>
    </source>
</evidence>
<gene>
    <name evidence="7" type="ORF">NQ315_013429</name>
</gene>
<evidence type="ECO:0000256" key="2">
    <source>
        <dbReference type="ARBA" id="ARBA00022692"/>
    </source>
</evidence>
<evidence type="ECO:0000256" key="6">
    <source>
        <dbReference type="SAM" id="Phobius"/>
    </source>
</evidence>
<dbReference type="EMBL" id="JANEYG010000090">
    <property type="protein sequence ID" value="KAJ8913607.1"/>
    <property type="molecule type" value="Genomic_DNA"/>
</dbReference>
<evidence type="ECO:0000313" key="8">
    <source>
        <dbReference type="Proteomes" id="UP001159042"/>
    </source>
</evidence>
<keyword evidence="2 6" id="KW-0812">Transmembrane</keyword>
<dbReference type="GO" id="GO:0016020">
    <property type="term" value="C:membrane"/>
    <property type="evidence" value="ECO:0007669"/>
    <property type="project" value="UniProtKB-SubCell"/>
</dbReference>
<evidence type="ECO:0000313" key="7">
    <source>
        <dbReference type="EMBL" id="KAJ8913607.1"/>
    </source>
</evidence>
<keyword evidence="3 6" id="KW-1133">Transmembrane helix</keyword>
<evidence type="ECO:0000256" key="4">
    <source>
        <dbReference type="ARBA" id="ARBA00023136"/>
    </source>
</evidence>
<dbReference type="PANTHER" id="PTHR18843:SF7">
    <property type="entry name" value="LAMINA-ASSOCIATED POLYPEPTIDE 1B ISOFORM 1-RELATED"/>
    <property type="match status" value="1"/>
</dbReference>
<feature type="compositionally biased region" description="Basic and acidic residues" evidence="5">
    <location>
        <begin position="53"/>
        <end position="64"/>
    </location>
</feature>
<feature type="region of interest" description="Disordered" evidence="5">
    <location>
        <begin position="1"/>
        <end position="79"/>
    </location>
</feature>
<keyword evidence="4 6" id="KW-0472">Membrane</keyword>
<keyword evidence="8" id="KW-1185">Reference proteome</keyword>